<dbReference type="Gene3D" id="1.50.10.100">
    <property type="entry name" value="Chondroitin AC/alginate lyase"/>
    <property type="match status" value="1"/>
</dbReference>
<dbReference type="EMBL" id="VDCQ01000088">
    <property type="protein sequence ID" value="TNJ60023.1"/>
    <property type="molecule type" value="Genomic_DNA"/>
</dbReference>
<dbReference type="AlphaFoldDB" id="A0A5C4SXN1"/>
<name>A0A5C4SXN1_9BACL</name>
<evidence type="ECO:0000313" key="2">
    <source>
        <dbReference type="Proteomes" id="UP000307943"/>
    </source>
</evidence>
<comment type="caution">
    <text evidence="1">The sequence shown here is derived from an EMBL/GenBank/DDBJ whole genome shotgun (WGS) entry which is preliminary data.</text>
</comment>
<evidence type="ECO:0000313" key="1">
    <source>
        <dbReference type="EMBL" id="TNJ60023.1"/>
    </source>
</evidence>
<dbReference type="InterPro" id="IPR008929">
    <property type="entry name" value="Chondroitin_lyas"/>
</dbReference>
<reference evidence="1 2" key="1">
    <citation type="submission" date="2019-05" db="EMBL/GenBank/DDBJ databases">
        <title>We sequenced the genome of Paenibacillus hemerocallicola KCTC 33185 for further insight into its adaptation and study the phylogeny of Paenibacillus.</title>
        <authorList>
            <person name="Narsing Rao M.P."/>
        </authorList>
    </citation>
    <scope>NUCLEOTIDE SEQUENCE [LARGE SCALE GENOMIC DNA]</scope>
    <source>
        <strain evidence="1 2">KCTC 33185</strain>
    </source>
</reference>
<sequence>MHKPSAADWLEPAGIRFGQAEENELTAKCYAMLLRWIPFADSRYEEWERMPECGYFFGGSSWYGVDTARSITVYAALSVLGSYDERIAGCSRERLMRRAISGIRYLAFTHDSGPEHLVRVKGSNPYCSERKWGGQGDSYFMATQTGYSVYSIALASWLLWERLDEETRSLVRNVLFHYADRWCDAEPRDGVYGDTQAEENSWVAQGVAAAADMFPDHPRSGHWRRRFRKWAANSVTVSRDRYRADFQAHTERTHGVPVPFISTSTLHPDYTTENHGFVHPTYLALGINQRASHALFSLMSGTPAEPFALMNNGELYDRVIKKCCQSDGFMIPVQGQDWWYNRQHELAHAHAVLNVLHGNRDAARFERLALKRIGQIQSGNANGCFLEREGKACVIREGTQTVEDFENWAAQDVLHVYLLHAFGGPGVEPSDETEMSERLSGVSLFPYGGFVVRRTRNAFASFSWRNNIMGVCLGKDGIWLTTPVHASMTGTIRIAGHDGMAGWSNEDVVRDAEHASLEPRADGFGATVLIRRGGGELEQDAAFVALPDGRCVYAERLRAIRDCTIDDCRTGIVGVRNDKYPDVPESAEGTRALLLPGMLLTFEGFAGDASDEEQRLPAFPYVNVDDKMGYVLFGSGGIRYINKHRYKRWKGVENTLALNDAGRMSLKAGEARPCFAVVALPNRTMEQTAEAAERSMLLSDPTAPCLLLECGETIVFANFAFDHTAVCGERELAGAEVGLFEGVSRIRGSRISRSLDVEARKSGFAAQRLKLALTPFRYPYGASSDSTDTDYIAHDRAVTDEAALEGLALDVIVRENAVYVMNGGERPVDLRLSDERANVVRSIRVCAASFKELPLPLQAVERGRPPV</sequence>
<organism evidence="1 2">
    <name type="scientific">Paenibacillus hemerocallicola</name>
    <dbReference type="NCBI Taxonomy" id="1172614"/>
    <lineage>
        <taxon>Bacteria</taxon>
        <taxon>Bacillati</taxon>
        <taxon>Bacillota</taxon>
        <taxon>Bacilli</taxon>
        <taxon>Bacillales</taxon>
        <taxon>Paenibacillaceae</taxon>
        <taxon>Paenibacillus</taxon>
    </lineage>
</organism>
<proteinExistence type="predicted"/>
<dbReference type="OrthoDB" id="1099523at2"/>
<gene>
    <name evidence="1" type="ORF">FE784_36685</name>
</gene>
<protein>
    <submittedName>
        <fullName evidence="1">Uncharacterized protein</fullName>
    </submittedName>
</protein>
<keyword evidence="2" id="KW-1185">Reference proteome</keyword>
<dbReference type="RefSeq" id="WP_139607207.1">
    <property type="nucleotide sequence ID" value="NZ_VDCQ01000088.1"/>
</dbReference>
<accession>A0A5C4SXN1</accession>
<dbReference type="Proteomes" id="UP000307943">
    <property type="component" value="Unassembled WGS sequence"/>
</dbReference>